<reference evidence="3 4" key="1">
    <citation type="submission" date="2014-04" db="EMBL/GenBank/DDBJ databases">
        <title>Whole genome of Muricauda olearia.</title>
        <authorList>
            <person name="Zhang X.-H."/>
            <person name="Tang K."/>
        </authorList>
    </citation>
    <scope>NUCLEOTIDE SEQUENCE [LARGE SCALE GENOMIC DNA]</scope>
    <source>
        <strain evidence="3 4">Th120</strain>
    </source>
</reference>
<feature type="domain" description="Amidohydrolase-related" evidence="2">
    <location>
        <begin position="281"/>
        <end position="392"/>
    </location>
</feature>
<dbReference type="InterPro" id="IPR032466">
    <property type="entry name" value="Metal_Hydrolase"/>
</dbReference>
<dbReference type="Gene3D" id="2.30.40.10">
    <property type="entry name" value="Urease, subunit C, domain 1"/>
    <property type="match status" value="1"/>
</dbReference>
<name>A0A444VH87_9FLAO</name>
<accession>A0A444VH87</accession>
<dbReference type="RefSeq" id="WP_129656230.1">
    <property type="nucleotide sequence ID" value="NZ_ML142917.1"/>
</dbReference>
<gene>
    <name evidence="3" type="ORF">DN53_07035</name>
</gene>
<comment type="caution">
    <text evidence="3">The sequence shown here is derived from an EMBL/GenBank/DDBJ whole genome shotgun (WGS) entry which is preliminary data.</text>
</comment>
<dbReference type="NCBIfam" id="NF006689">
    <property type="entry name" value="PRK09237.1"/>
    <property type="match status" value="1"/>
</dbReference>
<feature type="signal peptide" evidence="1">
    <location>
        <begin position="1"/>
        <end position="21"/>
    </location>
</feature>
<dbReference type="AlphaFoldDB" id="A0A444VH87"/>
<proteinExistence type="predicted"/>
<dbReference type="Gene3D" id="3.20.20.140">
    <property type="entry name" value="Metal-dependent hydrolases"/>
    <property type="match status" value="1"/>
</dbReference>
<organism evidence="3 4">
    <name type="scientific">Flagellimonas olearia</name>
    <dbReference type="NCBI Taxonomy" id="552546"/>
    <lineage>
        <taxon>Bacteria</taxon>
        <taxon>Pseudomonadati</taxon>
        <taxon>Bacteroidota</taxon>
        <taxon>Flavobacteriia</taxon>
        <taxon>Flavobacteriales</taxon>
        <taxon>Flavobacteriaceae</taxon>
        <taxon>Flagellimonas</taxon>
    </lineage>
</organism>
<dbReference type="GO" id="GO:0016810">
    <property type="term" value="F:hydrolase activity, acting on carbon-nitrogen (but not peptide) bonds"/>
    <property type="evidence" value="ECO:0007669"/>
    <property type="project" value="InterPro"/>
</dbReference>
<evidence type="ECO:0000259" key="2">
    <source>
        <dbReference type="Pfam" id="PF01979"/>
    </source>
</evidence>
<dbReference type="InterPro" id="IPR011059">
    <property type="entry name" value="Metal-dep_hydrolase_composite"/>
</dbReference>
<dbReference type="InterPro" id="IPR020043">
    <property type="entry name" value="Deacetylase_Atu3266-like"/>
</dbReference>
<dbReference type="SUPFAM" id="SSF51556">
    <property type="entry name" value="Metallo-dependent hydrolases"/>
    <property type="match status" value="1"/>
</dbReference>
<keyword evidence="1" id="KW-0732">Signal</keyword>
<protein>
    <submittedName>
        <fullName evidence="3">Dihydroorotase</fullName>
    </submittedName>
</protein>
<dbReference type="GO" id="GO:0019213">
    <property type="term" value="F:deacetylase activity"/>
    <property type="evidence" value="ECO:0007669"/>
    <property type="project" value="InterPro"/>
</dbReference>
<dbReference type="SUPFAM" id="SSF51338">
    <property type="entry name" value="Composite domain of metallo-dependent hydrolases"/>
    <property type="match status" value="1"/>
</dbReference>
<dbReference type="InterPro" id="IPR006680">
    <property type="entry name" value="Amidohydro-rel"/>
</dbReference>
<evidence type="ECO:0000313" key="3">
    <source>
        <dbReference type="EMBL" id="RYC50113.1"/>
    </source>
</evidence>
<dbReference type="Proteomes" id="UP000290261">
    <property type="component" value="Unassembled WGS sequence"/>
</dbReference>
<sequence>MRGKIIVLLLFCMYASHGITAQEFDIAVLGGHVIDPKNDINEPMDVAIKDGKIALVSKKINGKRAKRTVDAKGLYVVPGLVDMHAHGFFGVEDGHYLRNSFYAVSPDGFTFRNGVTTMVDAGSAGWKSFKTFKEQTIDRSHTRVLAFLNIVGEGMKGGAWEQDTYDMDAKLSALMAKTYPDLIVGFKVAHFRGDGEDYFVPIDRAIQAGNMAGNIPVMLDGKLEDEVLRRFRPGDIFTHTYGRPIIDTLTNKVKPFVREARQRGLIFDVGYGGASFMYANAIPGTKDGFFPDVISTDLHGGSMNAAMKDIMSIMSKFMALGMGLEDIITAVTWKPAETIKRPQLGNLSVGSEGDVAIFNIRDGKFGFYDQRGEKMSGTKKFECQVTIKGGRVFYDLNGLTSPLPRVISGVPRM</sequence>
<evidence type="ECO:0000256" key="1">
    <source>
        <dbReference type="SAM" id="SignalP"/>
    </source>
</evidence>
<dbReference type="PANTHER" id="PTHR42717:SF1">
    <property type="entry name" value="IMIDAZOLONEPROPIONASE AND RELATED AMIDOHYDROLASES"/>
    <property type="match status" value="1"/>
</dbReference>
<dbReference type="Pfam" id="PF01979">
    <property type="entry name" value="Amidohydro_1"/>
    <property type="match status" value="1"/>
</dbReference>
<keyword evidence="4" id="KW-1185">Reference proteome</keyword>
<dbReference type="EMBL" id="JJMP01000013">
    <property type="protein sequence ID" value="RYC50113.1"/>
    <property type="molecule type" value="Genomic_DNA"/>
</dbReference>
<dbReference type="PANTHER" id="PTHR42717">
    <property type="entry name" value="DIHYDROOROTASE-RELATED"/>
    <property type="match status" value="1"/>
</dbReference>
<feature type="chain" id="PRO_5019162207" evidence="1">
    <location>
        <begin position="22"/>
        <end position="413"/>
    </location>
</feature>
<evidence type="ECO:0000313" key="4">
    <source>
        <dbReference type="Proteomes" id="UP000290261"/>
    </source>
</evidence>